<evidence type="ECO:0000256" key="7">
    <source>
        <dbReference type="ARBA" id="ARBA00023273"/>
    </source>
</evidence>
<keyword evidence="3" id="KW-0963">Cytoplasm</keyword>
<keyword evidence="11" id="KW-1185">Reference proteome</keyword>
<feature type="coiled-coil region" evidence="8">
    <location>
        <begin position="1704"/>
        <end position="1753"/>
    </location>
</feature>
<feature type="coiled-coil region" evidence="8">
    <location>
        <begin position="1557"/>
        <end position="1598"/>
    </location>
</feature>
<feature type="region of interest" description="Disordered" evidence="9">
    <location>
        <begin position="1753"/>
        <end position="1786"/>
    </location>
</feature>
<keyword evidence="7" id="KW-0966">Cell projection</keyword>
<dbReference type="GO" id="GO:1905349">
    <property type="term" value="P:ciliary transition zone assembly"/>
    <property type="evidence" value="ECO:0007669"/>
    <property type="project" value="TreeGrafter"/>
</dbReference>
<dbReference type="PANTHER" id="PTHR18879">
    <property type="entry name" value="CENTROSOMAL PROTEIN OF 290 KDA"/>
    <property type="match status" value="1"/>
</dbReference>
<feature type="compositionally biased region" description="Polar residues" evidence="9">
    <location>
        <begin position="1753"/>
        <end position="1773"/>
    </location>
</feature>
<dbReference type="GO" id="GO:0035869">
    <property type="term" value="C:ciliary transition zone"/>
    <property type="evidence" value="ECO:0007669"/>
    <property type="project" value="TreeGrafter"/>
</dbReference>
<evidence type="ECO:0000256" key="3">
    <source>
        <dbReference type="ARBA" id="ARBA00022490"/>
    </source>
</evidence>
<evidence type="ECO:0000256" key="9">
    <source>
        <dbReference type="SAM" id="MobiDB-lite"/>
    </source>
</evidence>
<reference evidence="10 11" key="1">
    <citation type="submission" date="2023-11" db="EMBL/GenBank/DDBJ databases">
        <authorList>
            <person name="Hedman E."/>
            <person name="Englund M."/>
            <person name="Stromberg M."/>
            <person name="Nyberg Akerstrom W."/>
            <person name="Nylinder S."/>
            <person name="Jareborg N."/>
            <person name="Kallberg Y."/>
            <person name="Kronander E."/>
        </authorList>
    </citation>
    <scope>NUCLEOTIDE SEQUENCE [LARGE SCALE GENOMIC DNA]</scope>
</reference>
<feature type="coiled-coil region" evidence="8">
    <location>
        <begin position="942"/>
        <end position="969"/>
    </location>
</feature>
<evidence type="ECO:0000256" key="1">
    <source>
        <dbReference type="ARBA" id="ARBA00004120"/>
    </source>
</evidence>
<protein>
    <recommendedName>
        <fullName evidence="12">Centrosomal protein of 290 kDa</fullName>
    </recommendedName>
</protein>
<feature type="coiled-coil region" evidence="8">
    <location>
        <begin position="710"/>
        <end position="755"/>
    </location>
</feature>
<feature type="coiled-coil region" evidence="8">
    <location>
        <begin position="1262"/>
        <end position="1378"/>
    </location>
</feature>
<dbReference type="GO" id="GO:1905515">
    <property type="term" value="P:non-motile cilium assembly"/>
    <property type="evidence" value="ECO:0007669"/>
    <property type="project" value="TreeGrafter"/>
</dbReference>
<organism evidence="10 11">
    <name type="scientific">Parnassius mnemosyne</name>
    <name type="common">clouded apollo</name>
    <dbReference type="NCBI Taxonomy" id="213953"/>
    <lineage>
        <taxon>Eukaryota</taxon>
        <taxon>Metazoa</taxon>
        <taxon>Ecdysozoa</taxon>
        <taxon>Arthropoda</taxon>
        <taxon>Hexapoda</taxon>
        <taxon>Insecta</taxon>
        <taxon>Pterygota</taxon>
        <taxon>Neoptera</taxon>
        <taxon>Endopterygota</taxon>
        <taxon>Lepidoptera</taxon>
        <taxon>Glossata</taxon>
        <taxon>Ditrysia</taxon>
        <taxon>Papilionoidea</taxon>
        <taxon>Papilionidae</taxon>
        <taxon>Parnassiinae</taxon>
        <taxon>Parnassini</taxon>
        <taxon>Parnassius</taxon>
        <taxon>Driopa</taxon>
    </lineage>
</organism>
<accession>A0AAV1LX06</accession>
<evidence type="ECO:0000256" key="2">
    <source>
        <dbReference type="ARBA" id="ARBA00004300"/>
    </source>
</evidence>
<feature type="coiled-coil region" evidence="8">
    <location>
        <begin position="1448"/>
        <end position="1525"/>
    </location>
</feature>
<dbReference type="EMBL" id="CAVLGL010000104">
    <property type="protein sequence ID" value="CAK1598732.1"/>
    <property type="molecule type" value="Genomic_DNA"/>
</dbReference>
<comment type="subcellular location">
    <subcellularLocation>
        <location evidence="1">Cytoplasm</location>
        <location evidence="1">Cytoskeleton</location>
        <location evidence="1">Cilium basal body</location>
    </subcellularLocation>
    <subcellularLocation>
        <location evidence="2">Cytoplasm</location>
        <location evidence="2">Cytoskeleton</location>
        <location evidence="2">Microtubule organizing center</location>
        <location evidence="2">Centrosome</location>
    </subcellularLocation>
</comment>
<keyword evidence="4" id="KW-0970">Cilium biogenesis/degradation</keyword>
<name>A0AAV1LX06_9NEOP</name>
<sequence>MEKLRITELGEKLAEASNEIIRSASLIDVLKAENKQLKSIIEETLEVDDDSNVKNECDDGKERNMINKLKIKVKKLIDALQRCEEMLVIREKKISELSSQLNLLKSDEGVNALLTAIKNKKQELKIKDEGIKSLVKDINKLNKIVNDLQIENESMRRELHITSEDKVPTEGIMHEYYTLKQKKMALTKELAKMENQLVAAEMDSREKDAIISKYATLLHNFGFSNLKADKIIGHENDDRNEAERYLLILFNKVFVVRSPYKDLDKLCYYRINNTTSDYTNQELDVQILLEENEGLRKGLQEILHFLKDNSASSSGVLSLECPSLEAVLDSLEARHAAGWFAPHIATTMQLKAALGGKDALLTALHQSRKESFDLITQLTKKSQKCEDLKNKLLEFEVKNKESQVLAKSNESMKNIEIGEFSFWMPEDEDNDIDLRNKTQIENVILKRNSVYEREVKNALKYFRNKFEMLFDKMTEIATRTEDDKSKWLIQEEYLKAEIENLKALKSIPEDEDASDISPGLVTTPKVSALERKCFYLEESYKNIRTSYENLKNELLEFKKDGLVSTAKYESRIQNLILLIIRLSDKLRSSIPENLFWKQNIMLNEIMTKYNHLLNNDITRTVQPVKLYEYLEESKRSVIDTILKQLQNINKNGIKDQESNTVAKAEHALAESQLQGICSELESKNAQLAQLTKFNMELQELQVKLIDETLASETKEEINIMKQNLLHLNNENKVLKEQCKQLKNQLDITLSQLQSDNQGYLNYETEINMLRHQILDLQSVGDNKAVIARLGNEILIAHLQATECQKMVAHLRQSLIREKELRAETEDSMKAQQRVFDMYTIKYESKFRYMFEIIQTLRLQYHGCIPLTSAETYLNNLQELSKATVTMTEKSNEIENLRFSLIAKHSVYDQILELTKSESCEDTERCRHKLQLVVSQGISARELEHSNIKLQALEKVREKLLERCNYLETTLVMVNQDLRNDVISKDIIKNSVYHITTDNNNIEVQNIESDDELISSESGTFTLPKPHTTQLQNQIILQEKYPIANFNNKPDQVQQPDSPKHVSIMTQTNLVFTQRSDKHIQTDKDYNLSELKLRIEKLEIRNKEKDQKLIEHLCVSEERARNIELLKEEKNVLEEKYQSLTQNNLKLNKLNEQLNKTTELLKIELDEVKRAHSEQLNKIKKELNEENQSLLLNIKQIENDKNNIIADYKQLLENERNQCYTTAKELQSKLTTLQADLDGKATATNAANAEIIKKNTLKYTIKNAELEDKCFKLQNRVEEYKTEVTYCQSELKRWKELASERLEKMEQMSMQLKERHNQEVESYKAENQHWLVQLNETQREHMDLRSQLMEQKALHVKQLSEKDAQIEQLRSVVHNLKTQIMNMQMILSVNDPSFDLSAIVEVEEASDVSQQGSERLELKFDSTVDLHEMHDDFMRMPATSTTIWQEPVIERLRREKQLLSKQNGILRRQIKAIAARERRARLDAQNLKNQIFRISTSGSKGVTAESAALHNKIASLQAQLTNARRDTHSSVALWDKWKRAQQTSERWQARYEEKCQEVTKLEASLNLAKSAVTRLEKEKRVLLSRLAELKNEKQLVIEKQDGEASEKRELTRSECDYIEMQTVPVSTRALLERIEAQQRRIVALEVAEKGNEPLVSEYEKALAENTSLKGQILKLESTLLETQIKSPLKTTQEAKPELEYWRSYCNMLKEENAQLTLRVTSLESAPATPHQHRVNDLEQTVLTLRGLVSKLQAEQKSSATNMQKRVDSRPSSGRSAPEKTRSQLESCKTEISNLKRSIQEKDALLERSKDMLRIAAEREDELLRENAFLRRQLDELADDKRGTLSV</sequence>
<evidence type="ECO:0000313" key="11">
    <source>
        <dbReference type="Proteomes" id="UP001314205"/>
    </source>
</evidence>
<dbReference type="GO" id="GO:0097711">
    <property type="term" value="P:ciliary basal body-plasma membrane docking"/>
    <property type="evidence" value="ECO:0007669"/>
    <property type="project" value="TreeGrafter"/>
</dbReference>
<evidence type="ECO:0000313" key="10">
    <source>
        <dbReference type="EMBL" id="CAK1598732.1"/>
    </source>
</evidence>
<dbReference type="Proteomes" id="UP001314205">
    <property type="component" value="Unassembled WGS sequence"/>
</dbReference>
<feature type="coiled-coil region" evidence="8">
    <location>
        <begin position="131"/>
        <end position="203"/>
    </location>
</feature>
<dbReference type="PANTHER" id="PTHR18879:SF20">
    <property type="entry name" value="CENTROSOMAL PROTEIN OF 290 KDA"/>
    <property type="match status" value="1"/>
</dbReference>
<evidence type="ECO:0008006" key="12">
    <source>
        <dbReference type="Google" id="ProtNLM"/>
    </source>
</evidence>
<evidence type="ECO:0000256" key="6">
    <source>
        <dbReference type="ARBA" id="ARBA00023212"/>
    </source>
</evidence>
<proteinExistence type="predicted"/>
<evidence type="ECO:0000256" key="8">
    <source>
        <dbReference type="SAM" id="Coils"/>
    </source>
</evidence>
<dbReference type="InterPro" id="IPR026201">
    <property type="entry name" value="Cep290"/>
</dbReference>
<gene>
    <name evidence="10" type="ORF">PARMNEM_LOCUS17689</name>
</gene>
<comment type="caution">
    <text evidence="10">The sequence shown here is derived from an EMBL/GenBank/DDBJ whole genome shotgun (WGS) entry which is preliminary data.</text>
</comment>
<evidence type="ECO:0000256" key="5">
    <source>
        <dbReference type="ARBA" id="ARBA00023054"/>
    </source>
</evidence>
<feature type="coiled-coil region" evidence="8">
    <location>
        <begin position="27"/>
        <end position="86"/>
    </location>
</feature>
<dbReference type="GO" id="GO:0034451">
    <property type="term" value="C:centriolar satellite"/>
    <property type="evidence" value="ECO:0007669"/>
    <property type="project" value="TreeGrafter"/>
</dbReference>
<keyword evidence="5 8" id="KW-0175">Coiled coil</keyword>
<keyword evidence="6" id="KW-0206">Cytoskeleton</keyword>
<evidence type="ECO:0000256" key="4">
    <source>
        <dbReference type="ARBA" id="ARBA00022794"/>
    </source>
</evidence>
<feature type="coiled-coil region" evidence="8">
    <location>
        <begin position="1087"/>
        <end position="1228"/>
    </location>
</feature>